<name>A0A9X3BRU7_9MYCO</name>
<dbReference type="AlphaFoldDB" id="A0A9X3BRU7"/>
<dbReference type="EMBL" id="JACKVK010000003">
    <property type="protein sequence ID" value="MCV7419929.1"/>
    <property type="molecule type" value="Genomic_DNA"/>
</dbReference>
<dbReference type="SUPFAM" id="SSF53474">
    <property type="entry name" value="alpha/beta-Hydrolases"/>
    <property type="match status" value="1"/>
</dbReference>
<reference evidence="3" key="1">
    <citation type="submission" date="2020-07" db="EMBL/GenBank/DDBJ databases">
        <authorList>
            <person name="Pettersson B.M.F."/>
            <person name="Behra P.R.K."/>
            <person name="Ramesh M."/>
            <person name="Das S."/>
            <person name="Dasgupta S."/>
            <person name="Kirsebom L.A."/>
        </authorList>
    </citation>
    <scope>NUCLEOTIDE SEQUENCE</scope>
    <source>
        <strain evidence="3">DSM 44838</strain>
    </source>
</reference>
<evidence type="ECO:0000313" key="3">
    <source>
        <dbReference type="EMBL" id="MCV7419929.1"/>
    </source>
</evidence>
<evidence type="ECO:0000256" key="2">
    <source>
        <dbReference type="ARBA" id="ARBA00022801"/>
    </source>
</evidence>
<dbReference type="InterPro" id="IPR029058">
    <property type="entry name" value="AB_hydrolase_fold"/>
</dbReference>
<dbReference type="InterPro" id="IPR050261">
    <property type="entry name" value="FrsA_esterase"/>
</dbReference>
<dbReference type="Proteomes" id="UP001141629">
    <property type="component" value="Unassembled WGS sequence"/>
</dbReference>
<comment type="similarity">
    <text evidence="1">Belongs to the AB hydrolase superfamily.</text>
</comment>
<dbReference type="PANTHER" id="PTHR22946">
    <property type="entry name" value="DIENELACTONE HYDROLASE DOMAIN-CONTAINING PROTEIN-RELATED"/>
    <property type="match status" value="1"/>
</dbReference>
<gene>
    <name evidence="3" type="ORF">H7K45_05190</name>
</gene>
<dbReference type="Pfam" id="PF06500">
    <property type="entry name" value="FrsA-like"/>
    <property type="match status" value="1"/>
</dbReference>
<dbReference type="GO" id="GO:0016787">
    <property type="term" value="F:hydrolase activity"/>
    <property type="evidence" value="ECO:0007669"/>
    <property type="project" value="UniProtKB-KW"/>
</dbReference>
<dbReference type="InterPro" id="IPR010520">
    <property type="entry name" value="FrsA-like"/>
</dbReference>
<protein>
    <submittedName>
        <fullName evidence="3">Alpha/beta hydrolase</fullName>
    </submittedName>
</protein>
<sequence length="411" mass="44816">MTTALRSQRWRDHGWLFDQQIKTAGIEFDQNRLAYSLGPVRDESSAADIAILRSTTHSLADLTSLSRFHAERHERLAERLEDRGDATSAGSHWFAAAQLWLLAAYPLWDTTPELVELHERKTAAFARWASVASHHVERVDVPFGDGALPGWLHLPAGDHDGRLPIAIAVSGMDGGKESLVNRVGDEFLAHGMAVLALDGPGQSEAVLRGIYTSPEAWTTVGDAVLAWADTRADLDGDRAVVTGVSFGSYFMTSVAANTPRLRGCAVALQCLEPAGRTIFDVAAPSYKSRHMWMAGLERDEVAFDQLVTGYDLRDQITQMSAPWFVLGGLDDELCSSTWVYDLASRCPAPASTLMYEGCRHSLQGPAAALGPFFRSEMADWLAARVSARPVDAHSEHHVVTRSGHIVTAATK</sequence>
<proteinExistence type="inferred from homology"/>
<comment type="caution">
    <text evidence="3">The sequence shown here is derived from an EMBL/GenBank/DDBJ whole genome shotgun (WGS) entry which is preliminary data.</text>
</comment>
<dbReference type="PANTHER" id="PTHR22946:SF12">
    <property type="entry name" value="CONIDIAL PIGMENT BIOSYNTHESIS PROTEIN AYG1 (AFU_ORTHOLOGUE AFUA_2G17550)"/>
    <property type="match status" value="1"/>
</dbReference>
<dbReference type="Gene3D" id="3.40.50.1820">
    <property type="entry name" value="alpha/beta hydrolase"/>
    <property type="match status" value="1"/>
</dbReference>
<keyword evidence="4" id="KW-1185">Reference proteome</keyword>
<organism evidence="3 4">
    <name type="scientific">Mycobacterium yunnanensis</name>
    <dbReference type="NCBI Taxonomy" id="368477"/>
    <lineage>
        <taxon>Bacteria</taxon>
        <taxon>Bacillati</taxon>
        <taxon>Actinomycetota</taxon>
        <taxon>Actinomycetes</taxon>
        <taxon>Mycobacteriales</taxon>
        <taxon>Mycobacteriaceae</taxon>
        <taxon>Mycobacterium</taxon>
    </lineage>
</organism>
<reference evidence="3" key="2">
    <citation type="journal article" date="2022" name="BMC Genomics">
        <title>Comparative genome analysis of mycobacteria focusing on tRNA and non-coding RNA.</title>
        <authorList>
            <person name="Behra P.R.K."/>
            <person name="Pettersson B.M.F."/>
            <person name="Ramesh M."/>
            <person name="Das S."/>
            <person name="Dasgupta S."/>
            <person name="Kirsebom L.A."/>
        </authorList>
    </citation>
    <scope>NUCLEOTIDE SEQUENCE</scope>
    <source>
        <strain evidence="3">DSM 44838</strain>
    </source>
</reference>
<keyword evidence="2 3" id="KW-0378">Hydrolase</keyword>
<evidence type="ECO:0000313" key="4">
    <source>
        <dbReference type="Proteomes" id="UP001141629"/>
    </source>
</evidence>
<evidence type="ECO:0000256" key="1">
    <source>
        <dbReference type="ARBA" id="ARBA00008645"/>
    </source>
</evidence>
<dbReference type="RefSeq" id="WP_263994701.1">
    <property type="nucleotide sequence ID" value="NZ_JACKVK010000003.1"/>
</dbReference>
<accession>A0A9X3BRU7</accession>